<dbReference type="InterPro" id="IPR050491">
    <property type="entry name" value="AmpC-like"/>
</dbReference>
<keyword evidence="4" id="KW-1185">Reference proteome</keyword>
<dbReference type="SUPFAM" id="SSF56601">
    <property type="entry name" value="beta-lactamase/transpeptidase-like"/>
    <property type="match status" value="1"/>
</dbReference>
<protein>
    <submittedName>
        <fullName evidence="3">CubicO group peptidase, beta-lactamase class C family</fullName>
    </submittedName>
</protein>
<reference evidence="4" key="1">
    <citation type="submission" date="2016-10" db="EMBL/GenBank/DDBJ databases">
        <authorList>
            <person name="Varghese N."/>
            <person name="Submissions S."/>
        </authorList>
    </citation>
    <scope>NUCLEOTIDE SEQUENCE [LARGE SCALE GENOMIC DNA]</scope>
    <source>
        <strain evidence="4">OR362-8,ATCC BAA-1266,JCM 13504</strain>
    </source>
</reference>
<dbReference type="PANTHER" id="PTHR46825:SF9">
    <property type="entry name" value="BETA-LACTAMASE-RELATED DOMAIN-CONTAINING PROTEIN"/>
    <property type="match status" value="1"/>
</dbReference>
<evidence type="ECO:0000256" key="1">
    <source>
        <dbReference type="SAM" id="MobiDB-lite"/>
    </source>
</evidence>
<evidence type="ECO:0000313" key="3">
    <source>
        <dbReference type="EMBL" id="SFP84573.1"/>
    </source>
</evidence>
<dbReference type="Proteomes" id="UP000199029">
    <property type="component" value="Unassembled WGS sequence"/>
</dbReference>
<organism evidence="3 4">
    <name type="scientific">Hymenobacter arizonensis</name>
    <name type="common">Siccationidurans arizonensis</name>
    <dbReference type="NCBI Taxonomy" id="1227077"/>
    <lineage>
        <taxon>Bacteria</taxon>
        <taxon>Pseudomonadati</taxon>
        <taxon>Bacteroidota</taxon>
        <taxon>Cytophagia</taxon>
        <taxon>Cytophagales</taxon>
        <taxon>Hymenobacteraceae</taxon>
        <taxon>Hymenobacter</taxon>
    </lineage>
</organism>
<name>A0A1I5TNF9_HYMAR</name>
<proteinExistence type="predicted"/>
<dbReference type="InterPro" id="IPR012338">
    <property type="entry name" value="Beta-lactam/transpept-like"/>
</dbReference>
<sequence length="577" mass="63210">MAQTGIAVPELAHCDESMQDFMRRWKVLGASVALSKDGQLVYDRAFGYADVDRTVPLQPYHLMRVASISKSVTALAVMKLVEQGKLTLSHKVFGPTGYLKGAAYNKEIKDLRLHEVTVQQLLEHTGGWDRDIGCDGYGGCDPIDFPTHVAKVMRVPNPVGDSTIIRYMLRQGLNYAPGTRFAYSNIGYLVLGKVVEAVTHQLYGTWVRQNVLEPSGVLEAHLAQNLPTARRERESDYLSRSNMISCYNTGLKVPAAYGGFQVEAMNAHGGWMFSARDLVRLILAADGSDTRPDLLAPATLKSMTTPSALTPWYSKGWMVDGHNWWHTGLLDGTSTLVMRSAGGYTWAILLNTDNNTTQFWHELKALGWNWVDKARKWPAHNLFAPERNASQLDASATDSAHAHISWANGNGSHRLLLLKPNGCSTAFPVDGTVYPEGKVLSDGTLVVANGTASAALLPTLQPSITYYARVVEYRQDSTTNNRPVYTLEGNATLVLQPQVLAQEPPQLAVYTGPVQGVTGASGRPQRPSSVAKSPRQAHVAGDVQPVRNVPTRQQPPSPAVLHVRRTGRESSLRLARQ</sequence>
<evidence type="ECO:0000259" key="2">
    <source>
        <dbReference type="Pfam" id="PF00144"/>
    </source>
</evidence>
<dbReference type="PANTHER" id="PTHR46825">
    <property type="entry name" value="D-ALANYL-D-ALANINE-CARBOXYPEPTIDASE/ENDOPEPTIDASE AMPH"/>
    <property type="match status" value="1"/>
</dbReference>
<accession>A0A1I5TNF9</accession>
<dbReference type="EMBL" id="FOXS01000001">
    <property type="protein sequence ID" value="SFP84573.1"/>
    <property type="molecule type" value="Genomic_DNA"/>
</dbReference>
<dbReference type="AlphaFoldDB" id="A0A1I5TNF9"/>
<feature type="region of interest" description="Disordered" evidence="1">
    <location>
        <begin position="513"/>
        <end position="577"/>
    </location>
</feature>
<dbReference type="Gene3D" id="3.40.710.10">
    <property type="entry name" value="DD-peptidase/beta-lactamase superfamily"/>
    <property type="match status" value="1"/>
</dbReference>
<feature type="domain" description="Beta-lactamase-related" evidence="2">
    <location>
        <begin position="18"/>
        <end position="355"/>
    </location>
</feature>
<gene>
    <name evidence="3" type="ORF">SAMN04515668_0540</name>
</gene>
<dbReference type="InterPro" id="IPR001466">
    <property type="entry name" value="Beta-lactam-related"/>
</dbReference>
<dbReference type="Pfam" id="PF00144">
    <property type="entry name" value="Beta-lactamase"/>
    <property type="match status" value="1"/>
</dbReference>
<evidence type="ECO:0000313" key="4">
    <source>
        <dbReference type="Proteomes" id="UP000199029"/>
    </source>
</evidence>